<dbReference type="InterPro" id="IPR036237">
    <property type="entry name" value="Xyl_isomerase-like_sf"/>
</dbReference>
<comment type="function">
    <text evidence="7">Endonuclease IV plays a role in DNA repair. It cleaves phosphodiester bonds at apurinic or apyrimidinic (AP) sites, generating a 3'-hydroxyl group and a 5'-terminal sugar phosphate.</text>
</comment>
<evidence type="ECO:0000313" key="10">
    <source>
        <dbReference type="Proteomes" id="UP000176233"/>
    </source>
</evidence>
<keyword evidence="2 7" id="KW-0479">Metal-binding</keyword>
<sequence>MRIGTHVSIAGGIEKAPGNAAKVGAECFQIFSRSPHGGPVKPITPDVVKKFAAEMKKHKLDTFYIHTPYFINLSSVKNNIYYGSIAVIREELERGSKLSCKAVMTHLGSFGELGDKEGLEKVGVSVGKIMKGYKGTTQLLLEISAGSGRVVGDKFEEIAKILDHKDVKKHKVGVCFDTCHAFASGYDVRDKKSVDETLKQFDKIIGWKKLVMVHVNDSKGEFGGHLDRHEHIGVGKIGLEGFKALAHHKILGKLDWILETPKDDPKDDPKNIAILKKLRKG</sequence>
<comment type="cofactor">
    <cofactor evidence="7">
        <name>Zn(2+)</name>
        <dbReference type="ChEBI" id="CHEBI:29105"/>
    </cofactor>
    <text evidence="7">Binds 3 Zn(2+) ions.</text>
</comment>
<evidence type="ECO:0000256" key="4">
    <source>
        <dbReference type="ARBA" id="ARBA00022801"/>
    </source>
</evidence>
<dbReference type="HAMAP" id="MF_00152">
    <property type="entry name" value="Nfo"/>
    <property type="match status" value="1"/>
</dbReference>
<keyword evidence="6 7" id="KW-0234">DNA repair</keyword>
<keyword evidence="7" id="KW-0540">Nuclease</keyword>
<dbReference type="Pfam" id="PF01261">
    <property type="entry name" value="AP_endonuc_2"/>
    <property type="match status" value="1"/>
</dbReference>
<comment type="caution">
    <text evidence="9">The sequence shown here is derived from an EMBL/GenBank/DDBJ whole genome shotgun (WGS) entry which is preliminary data.</text>
</comment>
<dbReference type="InterPro" id="IPR001719">
    <property type="entry name" value="AP_endonuc_2"/>
</dbReference>
<gene>
    <name evidence="7" type="primary">nfo</name>
    <name evidence="9" type="ORF">A2660_00245</name>
</gene>
<dbReference type="GO" id="GO:0008833">
    <property type="term" value="F:deoxyribonuclease IV (phage-T4-induced) activity"/>
    <property type="evidence" value="ECO:0007669"/>
    <property type="project" value="UniProtKB-UniRule"/>
</dbReference>
<feature type="binding site" evidence="7">
    <location>
        <position position="142"/>
    </location>
    <ligand>
        <name>Zn(2+)</name>
        <dbReference type="ChEBI" id="CHEBI:29105"/>
        <label>1</label>
    </ligand>
</feature>
<feature type="binding site" evidence="7">
    <location>
        <position position="180"/>
    </location>
    <ligand>
        <name>Zn(2+)</name>
        <dbReference type="ChEBI" id="CHEBI:29105"/>
        <label>3</label>
    </ligand>
</feature>
<evidence type="ECO:0000259" key="8">
    <source>
        <dbReference type="Pfam" id="PF01261"/>
    </source>
</evidence>
<keyword evidence="4 7" id="KW-0378">Hydrolase</keyword>
<feature type="binding site" evidence="7">
    <location>
        <position position="259"/>
    </location>
    <ligand>
        <name>Zn(2+)</name>
        <dbReference type="ChEBI" id="CHEBI:29105"/>
        <label>2</label>
    </ligand>
</feature>
<evidence type="ECO:0000256" key="6">
    <source>
        <dbReference type="ARBA" id="ARBA00023204"/>
    </source>
</evidence>
<dbReference type="GO" id="GO:0006284">
    <property type="term" value="P:base-excision repair"/>
    <property type="evidence" value="ECO:0007669"/>
    <property type="project" value="TreeGrafter"/>
</dbReference>
<dbReference type="AlphaFoldDB" id="A0A1F5NSD7"/>
<feature type="binding site" evidence="7">
    <location>
        <position position="227"/>
    </location>
    <ligand>
        <name>Zn(2+)</name>
        <dbReference type="ChEBI" id="CHEBI:29105"/>
        <label>3</label>
    </ligand>
</feature>
<dbReference type="EC" id="3.1.21.2" evidence="7"/>
<dbReference type="FunFam" id="3.20.20.150:FF:000001">
    <property type="entry name" value="Probable endonuclease 4"/>
    <property type="match status" value="1"/>
</dbReference>
<dbReference type="NCBIfam" id="TIGR00587">
    <property type="entry name" value="nfo"/>
    <property type="match status" value="1"/>
</dbReference>
<proteinExistence type="inferred from homology"/>
<dbReference type="PROSITE" id="PS00730">
    <property type="entry name" value="AP_NUCLEASE_F2_2"/>
    <property type="match status" value="1"/>
</dbReference>
<reference evidence="9 10" key="1">
    <citation type="journal article" date="2016" name="Nat. Commun.">
        <title>Thousands of microbial genomes shed light on interconnected biogeochemical processes in an aquifer system.</title>
        <authorList>
            <person name="Anantharaman K."/>
            <person name="Brown C.T."/>
            <person name="Hug L.A."/>
            <person name="Sharon I."/>
            <person name="Castelle C.J."/>
            <person name="Probst A.J."/>
            <person name="Thomas B.C."/>
            <person name="Singh A."/>
            <person name="Wilkins M.J."/>
            <person name="Karaoz U."/>
            <person name="Brodie E.L."/>
            <person name="Williams K.H."/>
            <person name="Hubbard S.S."/>
            <person name="Banfield J.F."/>
        </authorList>
    </citation>
    <scope>NUCLEOTIDE SEQUENCE [LARGE SCALE GENOMIC DNA]</scope>
</reference>
<dbReference type="SMART" id="SM00518">
    <property type="entry name" value="AP2Ec"/>
    <property type="match status" value="1"/>
</dbReference>
<dbReference type="Gene3D" id="3.20.20.150">
    <property type="entry name" value="Divalent-metal-dependent TIM barrel enzymes"/>
    <property type="match status" value="1"/>
</dbReference>
<dbReference type="GO" id="GO:0008270">
    <property type="term" value="F:zinc ion binding"/>
    <property type="evidence" value="ECO:0007669"/>
    <property type="project" value="UniProtKB-UniRule"/>
</dbReference>
<evidence type="ECO:0000256" key="3">
    <source>
        <dbReference type="ARBA" id="ARBA00022763"/>
    </source>
</evidence>
<dbReference type="CDD" id="cd00019">
    <property type="entry name" value="AP2Ec"/>
    <property type="match status" value="1"/>
</dbReference>
<dbReference type="InterPro" id="IPR018246">
    <property type="entry name" value="AP_endonuc_F2_Zn_BS"/>
</dbReference>
<name>A0A1F5NSD7_9BACT</name>
<feature type="binding site" evidence="7">
    <location>
        <position position="229"/>
    </location>
    <ligand>
        <name>Zn(2+)</name>
        <dbReference type="ChEBI" id="CHEBI:29105"/>
        <label>3</label>
    </ligand>
</feature>
<evidence type="ECO:0000256" key="2">
    <source>
        <dbReference type="ARBA" id="ARBA00022723"/>
    </source>
</evidence>
<keyword evidence="7" id="KW-0255">Endonuclease</keyword>
<feature type="domain" description="Xylose isomerase-like TIM barrel" evidence="8">
    <location>
        <begin position="19"/>
        <end position="272"/>
    </location>
</feature>
<evidence type="ECO:0000256" key="1">
    <source>
        <dbReference type="ARBA" id="ARBA00005340"/>
    </source>
</evidence>
<evidence type="ECO:0000313" key="9">
    <source>
        <dbReference type="EMBL" id="OGE80579.1"/>
    </source>
</evidence>
<comment type="catalytic activity">
    <reaction evidence="7">
        <text>Endonucleolytic cleavage to 5'-phosphooligonucleotide end-products.</text>
        <dbReference type="EC" id="3.1.21.2"/>
    </reaction>
</comment>
<evidence type="ECO:0000256" key="7">
    <source>
        <dbReference type="HAMAP-Rule" id="MF_00152"/>
    </source>
</evidence>
<protein>
    <recommendedName>
        <fullName evidence="7">Probable endonuclease 4</fullName>
        <ecNumber evidence="7">3.1.21.2</ecNumber>
    </recommendedName>
    <alternativeName>
        <fullName evidence="7">Endodeoxyribonuclease IV</fullName>
    </alternativeName>
    <alternativeName>
        <fullName evidence="7">Endonuclease IV</fullName>
    </alternativeName>
</protein>
<dbReference type="GO" id="GO:0008081">
    <property type="term" value="F:phosphoric diester hydrolase activity"/>
    <property type="evidence" value="ECO:0007669"/>
    <property type="project" value="TreeGrafter"/>
</dbReference>
<keyword evidence="5 7" id="KW-0862">Zinc</keyword>
<comment type="similarity">
    <text evidence="1 7">Belongs to the AP endonuclease 2 family.</text>
</comment>
<dbReference type="GO" id="GO:0003906">
    <property type="term" value="F:DNA-(apurinic or apyrimidinic site) endonuclease activity"/>
    <property type="evidence" value="ECO:0007669"/>
    <property type="project" value="TreeGrafter"/>
</dbReference>
<dbReference type="PANTHER" id="PTHR21445">
    <property type="entry name" value="ENDONUCLEASE IV ENDODEOXYRIBONUCLEASE IV"/>
    <property type="match status" value="1"/>
</dbReference>
<dbReference type="Proteomes" id="UP000176233">
    <property type="component" value="Unassembled WGS sequence"/>
</dbReference>
<feature type="binding site" evidence="7">
    <location>
        <position position="142"/>
    </location>
    <ligand>
        <name>Zn(2+)</name>
        <dbReference type="ChEBI" id="CHEBI:29105"/>
        <label>2</label>
    </ligand>
</feature>
<dbReference type="PROSITE" id="PS00731">
    <property type="entry name" value="AP_NUCLEASE_F2_3"/>
    <property type="match status" value="1"/>
</dbReference>
<feature type="binding site" evidence="7">
    <location>
        <position position="66"/>
    </location>
    <ligand>
        <name>Zn(2+)</name>
        <dbReference type="ChEBI" id="CHEBI:29105"/>
        <label>1</label>
    </ligand>
</feature>
<organism evidence="9 10">
    <name type="scientific">Candidatus Doudnabacteria bacterium RIFCSPHIGHO2_01_FULL_45_18</name>
    <dbReference type="NCBI Taxonomy" id="1817823"/>
    <lineage>
        <taxon>Bacteria</taxon>
        <taxon>Candidatus Doudnaibacteriota</taxon>
    </lineage>
</organism>
<evidence type="ECO:0000256" key="5">
    <source>
        <dbReference type="ARBA" id="ARBA00022833"/>
    </source>
</evidence>
<feature type="binding site" evidence="7">
    <location>
        <position position="214"/>
    </location>
    <ligand>
        <name>Zn(2+)</name>
        <dbReference type="ChEBI" id="CHEBI:29105"/>
        <label>2</label>
    </ligand>
</feature>
<feature type="binding site" evidence="7">
    <location>
        <position position="106"/>
    </location>
    <ligand>
        <name>Zn(2+)</name>
        <dbReference type="ChEBI" id="CHEBI:29105"/>
        <label>1</label>
    </ligand>
</feature>
<feature type="binding site" evidence="7">
    <location>
        <position position="177"/>
    </location>
    <ligand>
        <name>Zn(2+)</name>
        <dbReference type="ChEBI" id="CHEBI:29105"/>
        <label>2</label>
    </ligand>
</feature>
<dbReference type="EMBL" id="MFEJ01000007">
    <property type="protein sequence ID" value="OGE80579.1"/>
    <property type="molecule type" value="Genomic_DNA"/>
</dbReference>
<dbReference type="GO" id="GO:0003677">
    <property type="term" value="F:DNA binding"/>
    <property type="evidence" value="ECO:0007669"/>
    <property type="project" value="InterPro"/>
</dbReference>
<keyword evidence="3 7" id="KW-0227">DNA damage</keyword>
<accession>A0A1F5NSD7</accession>
<dbReference type="PANTHER" id="PTHR21445:SF0">
    <property type="entry name" value="APURINIC-APYRIMIDINIC ENDONUCLEASE"/>
    <property type="match status" value="1"/>
</dbReference>
<dbReference type="PROSITE" id="PS51432">
    <property type="entry name" value="AP_NUCLEASE_F2_4"/>
    <property type="match status" value="1"/>
</dbReference>
<dbReference type="InterPro" id="IPR013022">
    <property type="entry name" value="Xyl_isomerase-like_TIM-brl"/>
</dbReference>
<dbReference type="SUPFAM" id="SSF51658">
    <property type="entry name" value="Xylose isomerase-like"/>
    <property type="match status" value="1"/>
</dbReference>